<keyword evidence="7" id="KW-0472">Membrane</keyword>
<keyword evidence="13" id="KW-1185">Reference proteome</keyword>
<gene>
    <name evidence="14 15" type="primary">LOC116942113</name>
</gene>
<keyword evidence="9" id="KW-0206">Cytoskeleton</keyword>
<evidence type="ECO:0000256" key="2">
    <source>
        <dbReference type="ARBA" id="ARBA00004245"/>
    </source>
</evidence>
<feature type="region of interest" description="Disordered" evidence="11">
    <location>
        <begin position="70"/>
        <end position="114"/>
    </location>
</feature>
<keyword evidence="8" id="KW-0564">Palmitate</keyword>
<dbReference type="GO" id="GO:0031267">
    <property type="term" value="F:small GTPase binding"/>
    <property type="evidence" value="ECO:0007669"/>
    <property type="project" value="InterPro"/>
</dbReference>
<dbReference type="InterPro" id="IPR039056">
    <property type="entry name" value="SPEC"/>
</dbReference>
<evidence type="ECO:0000256" key="9">
    <source>
        <dbReference type="ARBA" id="ARBA00023212"/>
    </source>
</evidence>
<protein>
    <submittedName>
        <fullName evidence="14 15">CDC42 small effector protein 2-like isoform X1</fullName>
    </submittedName>
</protein>
<name>A0AAJ7T1G7_PETMA</name>
<keyword evidence="5" id="KW-0963">Cytoplasm</keyword>
<dbReference type="InterPro" id="IPR036936">
    <property type="entry name" value="CRIB_dom_sf"/>
</dbReference>
<evidence type="ECO:0000256" key="8">
    <source>
        <dbReference type="ARBA" id="ARBA00023139"/>
    </source>
</evidence>
<keyword evidence="10" id="KW-0449">Lipoprotein</keyword>
<keyword evidence="6" id="KW-0133">Cell shape</keyword>
<organism evidence="13 14">
    <name type="scientific">Petromyzon marinus</name>
    <name type="common">Sea lamprey</name>
    <dbReference type="NCBI Taxonomy" id="7757"/>
    <lineage>
        <taxon>Eukaryota</taxon>
        <taxon>Metazoa</taxon>
        <taxon>Chordata</taxon>
        <taxon>Craniata</taxon>
        <taxon>Vertebrata</taxon>
        <taxon>Cyclostomata</taxon>
        <taxon>Hyperoartia</taxon>
        <taxon>Petromyzontiformes</taxon>
        <taxon>Petromyzontidae</taxon>
        <taxon>Petromyzon</taxon>
    </lineage>
</organism>
<feature type="domain" description="CRIB" evidence="12">
    <location>
        <begin position="29"/>
        <end position="42"/>
    </location>
</feature>
<dbReference type="PANTHER" id="PTHR13502:SF6">
    <property type="entry name" value="CDC42 SMALL EFFECTOR PROTEIN HOMOLOG"/>
    <property type="match status" value="1"/>
</dbReference>
<dbReference type="GO" id="GO:0035023">
    <property type="term" value="P:regulation of Rho protein signal transduction"/>
    <property type="evidence" value="ECO:0007669"/>
    <property type="project" value="InterPro"/>
</dbReference>
<evidence type="ECO:0000256" key="10">
    <source>
        <dbReference type="ARBA" id="ARBA00023288"/>
    </source>
</evidence>
<dbReference type="InterPro" id="IPR000095">
    <property type="entry name" value="CRIB_dom"/>
</dbReference>
<evidence type="ECO:0000256" key="11">
    <source>
        <dbReference type="SAM" id="MobiDB-lite"/>
    </source>
</evidence>
<evidence type="ECO:0000256" key="3">
    <source>
        <dbReference type="ARBA" id="ARBA00005720"/>
    </source>
</evidence>
<evidence type="ECO:0000313" key="13">
    <source>
        <dbReference type="Proteomes" id="UP001318040"/>
    </source>
</evidence>
<dbReference type="GO" id="GO:0005856">
    <property type="term" value="C:cytoskeleton"/>
    <property type="evidence" value="ECO:0007669"/>
    <property type="project" value="UniProtKB-SubCell"/>
</dbReference>
<dbReference type="GO" id="GO:0005886">
    <property type="term" value="C:plasma membrane"/>
    <property type="evidence" value="ECO:0007669"/>
    <property type="project" value="UniProtKB-SubCell"/>
</dbReference>
<comment type="subcellular location">
    <subcellularLocation>
        <location evidence="1">Cell membrane</location>
        <topology evidence="1">Lipid-anchor</topology>
    </subcellularLocation>
    <subcellularLocation>
        <location evidence="2">Cytoplasm</location>
        <location evidence="2">Cytoskeleton</location>
    </subcellularLocation>
</comment>
<proteinExistence type="inferred from homology"/>
<dbReference type="Pfam" id="PF00786">
    <property type="entry name" value="PBD"/>
    <property type="match status" value="1"/>
</dbReference>
<dbReference type="PROSITE" id="PS50108">
    <property type="entry name" value="CRIB"/>
    <property type="match status" value="1"/>
</dbReference>
<evidence type="ECO:0000256" key="5">
    <source>
        <dbReference type="ARBA" id="ARBA00022490"/>
    </source>
</evidence>
<dbReference type="AlphaFoldDB" id="A0AAJ7T1G7"/>
<dbReference type="RefSeq" id="XP_032809591.1">
    <property type="nucleotide sequence ID" value="XM_032953700.1"/>
</dbReference>
<evidence type="ECO:0000256" key="7">
    <source>
        <dbReference type="ARBA" id="ARBA00023136"/>
    </source>
</evidence>
<keyword evidence="4" id="KW-1003">Cell membrane</keyword>
<sequence>MSEFWISLGCCVAEQPQPTRRRRIDRSMIGEPTNFVHTTHVGSGEMFNGGNNTNLVCICSTRCSPRGATGGACGSQGGAPPDTWWTPQPDERVWGRGVGGGVGEVPKPSRSASS</sequence>
<comment type="similarity">
    <text evidence="3">Belongs to the CDC42SE/SPEC family.</text>
</comment>
<dbReference type="GO" id="GO:0008360">
    <property type="term" value="P:regulation of cell shape"/>
    <property type="evidence" value="ECO:0007669"/>
    <property type="project" value="UniProtKB-KW"/>
</dbReference>
<evidence type="ECO:0000259" key="12">
    <source>
        <dbReference type="PROSITE" id="PS50108"/>
    </source>
</evidence>
<dbReference type="Proteomes" id="UP001318040">
    <property type="component" value="Chromosome 13"/>
</dbReference>
<evidence type="ECO:0000256" key="4">
    <source>
        <dbReference type="ARBA" id="ARBA00022475"/>
    </source>
</evidence>
<accession>A0AAJ7T1G7</accession>
<evidence type="ECO:0000313" key="14">
    <source>
        <dbReference type="RefSeq" id="XP_032809591.1"/>
    </source>
</evidence>
<dbReference type="CDD" id="cd00132">
    <property type="entry name" value="CRIB"/>
    <property type="match status" value="1"/>
</dbReference>
<evidence type="ECO:0000256" key="6">
    <source>
        <dbReference type="ARBA" id="ARBA00022960"/>
    </source>
</evidence>
<dbReference type="Gene3D" id="3.90.810.10">
    <property type="entry name" value="CRIB domain"/>
    <property type="match status" value="1"/>
</dbReference>
<dbReference type="PANTHER" id="PTHR13502">
    <property type="entry name" value="CDC42 SMALL EFFECTOR PROTEIN HOMOLOG"/>
    <property type="match status" value="1"/>
</dbReference>
<evidence type="ECO:0000313" key="15">
    <source>
        <dbReference type="RefSeq" id="XP_032809592.1"/>
    </source>
</evidence>
<dbReference type="RefSeq" id="XP_032809592.1">
    <property type="nucleotide sequence ID" value="XM_032953701.1"/>
</dbReference>
<reference evidence="14 15" key="1">
    <citation type="submission" date="2025-04" db="UniProtKB">
        <authorList>
            <consortium name="RefSeq"/>
        </authorList>
    </citation>
    <scope>IDENTIFICATION</scope>
    <source>
        <tissue evidence="14 15">Sperm</tissue>
    </source>
</reference>
<evidence type="ECO:0000256" key="1">
    <source>
        <dbReference type="ARBA" id="ARBA00004193"/>
    </source>
</evidence>
<dbReference type="KEGG" id="pmrn:116942113"/>